<reference evidence="1" key="1">
    <citation type="journal article" date="2015" name="Nature">
        <title>Complex archaea that bridge the gap between prokaryotes and eukaryotes.</title>
        <authorList>
            <person name="Spang A."/>
            <person name="Saw J.H."/>
            <person name="Jorgensen S.L."/>
            <person name="Zaremba-Niedzwiedzka K."/>
            <person name="Martijn J."/>
            <person name="Lind A.E."/>
            <person name="van Eijk R."/>
            <person name="Schleper C."/>
            <person name="Guy L."/>
            <person name="Ettema T.J."/>
        </authorList>
    </citation>
    <scope>NUCLEOTIDE SEQUENCE</scope>
</reference>
<comment type="caution">
    <text evidence="1">The sequence shown here is derived from an EMBL/GenBank/DDBJ whole genome shotgun (WGS) entry which is preliminary data.</text>
</comment>
<evidence type="ECO:0000313" key="1">
    <source>
        <dbReference type="EMBL" id="KKM20069.1"/>
    </source>
</evidence>
<dbReference type="AlphaFoldDB" id="A0A0F9IJW2"/>
<dbReference type="EMBL" id="LAZR01013846">
    <property type="protein sequence ID" value="KKM20069.1"/>
    <property type="molecule type" value="Genomic_DNA"/>
</dbReference>
<proteinExistence type="predicted"/>
<organism evidence="1">
    <name type="scientific">marine sediment metagenome</name>
    <dbReference type="NCBI Taxonomy" id="412755"/>
    <lineage>
        <taxon>unclassified sequences</taxon>
        <taxon>metagenomes</taxon>
        <taxon>ecological metagenomes</taxon>
    </lineage>
</organism>
<name>A0A0F9IJW2_9ZZZZ</name>
<accession>A0A0F9IJW2</accession>
<sequence length="81" mass="9030">MSLLTDKEQARFIEFPVEGYTSDRDGLCRAQQAKTLKAVAEWGNELCAEHQGESQLRKQCIFCVEGLFLCASDGKMPGETD</sequence>
<protein>
    <submittedName>
        <fullName evidence="1">Uncharacterized protein</fullName>
    </submittedName>
</protein>
<gene>
    <name evidence="1" type="ORF">LCGC14_1649180</name>
</gene>